<protein>
    <submittedName>
        <fullName evidence="1">Uncharacterized protein</fullName>
    </submittedName>
</protein>
<reference evidence="1 2" key="1">
    <citation type="journal article" date="2018" name="Nat. Ecol. Evol.">
        <title>Pezizomycetes genomes reveal the molecular basis of ectomycorrhizal truffle lifestyle.</title>
        <authorList>
            <person name="Murat C."/>
            <person name="Payen T."/>
            <person name="Noel B."/>
            <person name="Kuo A."/>
            <person name="Morin E."/>
            <person name="Chen J."/>
            <person name="Kohler A."/>
            <person name="Krizsan K."/>
            <person name="Balestrini R."/>
            <person name="Da Silva C."/>
            <person name="Montanini B."/>
            <person name="Hainaut M."/>
            <person name="Levati E."/>
            <person name="Barry K.W."/>
            <person name="Belfiori B."/>
            <person name="Cichocki N."/>
            <person name="Clum A."/>
            <person name="Dockter R.B."/>
            <person name="Fauchery L."/>
            <person name="Guy J."/>
            <person name="Iotti M."/>
            <person name="Le Tacon F."/>
            <person name="Lindquist E.A."/>
            <person name="Lipzen A."/>
            <person name="Malagnac F."/>
            <person name="Mello A."/>
            <person name="Molinier V."/>
            <person name="Miyauchi S."/>
            <person name="Poulain J."/>
            <person name="Riccioni C."/>
            <person name="Rubini A."/>
            <person name="Sitrit Y."/>
            <person name="Splivallo R."/>
            <person name="Traeger S."/>
            <person name="Wang M."/>
            <person name="Zifcakova L."/>
            <person name="Wipf D."/>
            <person name="Zambonelli A."/>
            <person name="Paolocci F."/>
            <person name="Nowrousian M."/>
            <person name="Ottonello S."/>
            <person name="Baldrian P."/>
            <person name="Spatafora J.W."/>
            <person name="Henrissat B."/>
            <person name="Nagy L.G."/>
            <person name="Aury J.M."/>
            <person name="Wincker P."/>
            <person name="Grigoriev I.V."/>
            <person name="Bonfante P."/>
            <person name="Martin F.M."/>
        </authorList>
    </citation>
    <scope>NUCLEOTIDE SEQUENCE [LARGE SCALE GENOMIC DNA]</scope>
    <source>
        <strain evidence="1 2">ATCC MYA-4762</strain>
    </source>
</reference>
<feature type="non-terminal residue" evidence="1">
    <location>
        <position position="1"/>
    </location>
</feature>
<dbReference type="OrthoDB" id="2641813at2759"/>
<gene>
    <name evidence="1" type="ORF">L211DRAFT_788687</name>
</gene>
<keyword evidence="2" id="KW-1185">Reference proteome</keyword>
<proteinExistence type="predicted"/>
<evidence type="ECO:0000313" key="1">
    <source>
        <dbReference type="EMBL" id="RPB22609.1"/>
    </source>
</evidence>
<organism evidence="1 2">
    <name type="scientific">Terfezia boudieri ATCC MYA-4762</name>
    <dbReference type="NCBI Taxonomy" id="1051890"/>
    <lineage>
        <taxon>Eukaryota</taxon>
        <taxon>Fungi</taxon>
        <taxon>Dikarya</taxon>
        <taxon>Ascomycota</taxon>
        <taxon>Pezizomycotina</taxon>
        <taxon>Pezizomycetes</taxon>
        <taxon>Pezizales</taxon>
        <taxon>Pezizaceae</taxon>
        <taxon>Terfezia</taxon>
    </lineage>
</organism>
<accession>A0A3N4LM85</accession>
<name>A0A3N4LM85_9PEZI</name>
<evidence type="ECO:0000313" key="2">
    <source>
        <dbReference type="Proteomes" id="UP000267821"/>
    </source>
</evidence>
<dbReference type="InParanoid" id="A0A3N4LM85"/>
<dbReference type="Proteomes" id="UP000267821">
    <property type="component" value="Unassembled WGS sequence"/>
</dbReference>
<sequence>EANPMLQLFIALRHLGSEASIRAAVMSSSQLFGIGYGTMILYTNQVYIALQSLFNDIVK</sequence>
<dbReference type="AlphaFoldDB" id="A0A3N4LM85"/>
<dbReference type="EMBL" id="ML121551">
    <property type="protein sequence ID" value="RPB22609.1"/>
    <property type="molecule type" value="Genomic_DNA"/>
</dbReference>